<dbReference type="GO" id="GO:0016829">
    <property type="term" value="F:lyase activity"/>
    <property type="evidence" value="ECO:0007669"/>
    <property type="project" value="UniProtKB-KW"/>
</dbReference>
<evidence type="ECO:0000256" key="4">
    <source>
        <dbReference type="ARBA" id="ARBA00023239"/>
    </source>
</evidence>
<keyword evidence="4" id="KW-0456">Lyase</keyword>
<name>C9YDI2_CURXX</name>
<sequence>MMLNWLRRYWHTLRYLRWQQIAYRLKYALPRAVPRSVGVQKTRIWTRDPANTWPMWMQATLQKDLSFVFLNEAGTLSSPDSWNDPAHSKLWLYNLHYFNDLSAIGAQDRRDDLARLVSRWIKENPSPRGNGWEPYPTSLRIVNWIKWGSTQPDLVEQHWNASLADQAYALSQRLEFHILGNHLFANAKALIFAGAWFQGELAERWMSAGLKILEREILEQFLPDGSHFELSPMYHATMTWDLCDLLMLARLSNLTVLTTQVSKWKRVLKQAMVWLNFMTHPDGEVAFFNDSAMGAAPRYADLKHYAELFLDVEVKERSVSDFDLFYAKSSGYCQITAGPAALFIDVADVGPKYLPGHAHADTLSFELSLHGQRLFVNSGISVYGEGSLRRYQRSTPAHNTVVINGEDSSETWAGFRVARRAQPINIKIQKYENSIQIEAAHNGYLRLPGKNIHHRCWMVTKNTLKIADSIEGKFNHALAFFHLHPSVEAEVLDGEGQVLELRVSNGHVARMKVRGGAVSIGAGYWYPEFGLKLENKHVILNAQDASFSIEISWDERF</sequence>
<dbReference type="AlphaFoldDB" id="C9YDI2"/>
<evidence type="ECO:0000256" key="2">
    <source>
        <dbReference type="ARBA" id="ARBA00022729"/>
    </source>
</evidence>
<evidence type="ECO:0000313" key="7">
    <source>
        <dbReference type="EMBL" id="CBA31293.1"/>
    </source>
</evidence>
<evidence type="ECO:0000256" key="1">
    <source>
        <dbReference type="ARBA" id="ARBA00004418"/>
    </source>
</evidence>
<dbReference type="InterPro" id="IPR031680">
    <property type="entry name" value="Hepar_II_III_N"/>
</dbReference>
<dbReference type="SUPFAM" id="SSF48230">
    <property type="entry name" value="Chondroitin AC/alginate lyase"/>
    <property type="match status" value="1"/>
</dbReference>
<organism evidence="7">
    <name type="scientific">Curvibacter symbiont subsp. Hydra magnipapillata</name>
    <dbReference type="NCBI Taxonomy" id="667019"/>
    <lineage>
        <taxon>Bacteria</taxon>
        <taxon>Pseudomonadati</taxon>
        <taxon>Pseudomonadota</taxon>
        <taxon>Betaproteobacteria</taxon>
        <taxon>Burkholderiales</taxon>
        <taxon>Comamonadaceae</taxon>
        <taxon>Curvibacter</taxon>
    </lineage>
</organism>
<keyword evidence="3" id="KW-0574">Periplasm</keyword>
<dbReference type="Gene3D" id="2.70.98.70">
    <property type="match status" value="1"/>
</dbReference>
<evidence type="ECO:0000259" key="6">
    <source>
        <dbReference type="Pfam" id="PF16889"/>
    </source>
</evidence>
<proteinExistence type="predicted"/>
<dbReference type="Gene3D" id="1.50.10.100">
    <property type="entry name" value="Chondroitin AC/alginate lyase"/>
    <property type="match status" value="1"/>
</dbReference>
<feature type="domain" description="Heparinase II/III-like C-terminal" evidence="5">
    <location>
        <begin position="323"/>
        <end position="553"/>
    </location>
</feature>
<keyword evidence="2" id="KW-0732">Signal</keyword>
<accession>C9YDI2</accession>
<dbReference type="InterPro" id="IPR008929">
    <property type="entry name" value="Chondroitin_lyas"/>
</dbReference>
<dbReference type="Pfam" id="PF07940">
    <property type="entry name" value="Hepar_II_III_C"/>
    <property type="match status" value="1"/>
</dbReference>
<feature type="domain" description="Heparin-sulfate lyase N-terminal" evidence="6">
    <location>
        <begin position="162"/>
        <end position="311"/>
    </location>
</feature>
<dbReference type="InterPro" id="IPR012480">
    <property type="entry name" value="Hepar_II_III_C"/>
</dbReference>
<comment type="subcellular location">
    <subcellularLocation>
        <location evidence="1">Periplasm</location>
    </subcellularLocation>
</comment>
<evidence type="ECO:0000256" key="3">
    <source>
        <dbReference type="ARBA" id="ARBA00022764"/>
    </source>
</evidence>
<dbReference type="Pfam" id="PF16889">
    <property type="entry name" value="Hepar_II_III_N"/>
    <property type="match status" value="1"/>
</dbReference>
<dbReference type="PANTHER" id="PTHR39210:SF1">
    <property type="entry name" value="HEPARIN-SULFATE LYASE"/>
    <property type="match status" value="1"/>
</dbReference>
<protein>
    <submittedName>
        <fullName evidence="7">Uncharacterized protein</fullName>
    </submittedName>
</protein>
<dbReference type="EMBL" id="FN543106">
    <property type="protein sequence ID" value="CBA31293.1"/>
    <property type="molecule type" value="Genomic_DNA"/>
</dbReference>
<evidence type="ECO:0000259" key="5">
    <source>
        <dbReference type="Pfam" id="PF07940"/>
    </source>
</evidence>
<dbReference type="GO" id="GO:0042597">
    <property type="term" value="C:periplasmic space"/>
    <property type="evidence" value="ECO:0007669"/>
    <property type="project" value="UniProtKB-SubCell"/>
</dbReference>
<gene>
    <name evidence="7" type="ORF">Csp_F36790</name>
</gene>
<dbReference type="PANTHER" id="PTHR39210">
    <property type="entry name" value="HEPARIN-SULFATE LYASE"/>
    <property type="match status" value="1"/>
</dbReference>
<reference evidence="7" key="1">
    <citation type="journal article" date="2010" name="Nature">
        <title>The Dynamic genome of Hydra.</title>
        <authorList>
            <person name="Chapman J.A."/>
            <person name="Kirkness E.F."/>
            <person name="Simakov O."/>
            <person name="Hampson S.E."/>
            <person name="Mitros T."/>
            <person name="Weinmaier T."/>
            <person name="Rattei T."/>
            <person name="Balasubramanian P.G."/>
            <person name="Borman J."/>
            <person name="Busam D."/>
            <person name="Disbennett K."/>
            <person name="Pfannkoch C."/>
            <person name="Sumin N."/>
            <person name="Sutton G."/>
            <person name="Viswanathan L."/>
            <person name="Walenz B."/>
            <person name="Goodstein D.M."/>
            <person name="Hellsten U."/>
            <person name="Kawashima T."/>
            <person name="Prochnik S.E."/>
            <person name="Putnam N.H."/>
            <person name="Shu S."/>
            <person name="Blumberg B."/>
            <person name="Dana C.E."/>
            <person name="Gee L."/>
            <person name="Kibler D.F."/>
            <person name="Law L."/>
            <person name="Lindgens D."/>
            <person name="Martinez D.E."/>
            <person name="Peng J."/>
            <person name="Wigge P.A."/>
            <person name="Bertulat B."/>
            <person name="Guder C."/>
            <person name="Nakamura Y."/>
            <person name="Ozbek S."/>
            <person name="Watanabe H."/>
            <person name="Khalturin K."/>
            <person name="Hemmrich G."/>
            <person name="Franke A."/>
            <person name="Augustin R."/>
            <person name="Fraune S."/>
            <person name="Hayakawa E."/>
            <person name="Hayakawa S."/>
            <person name="Hirose M."/>
            <person name="Hwang J."/>
            <person name="Ikeo K."/>
            <person name="Nishimiya-Fujisawa C."/>
            <person name="Ogura A."/>
            <person name="Takahashi T."/>
            <person name="Steinmetz P.R."/>
            <person name="Zhang X."/>
            <person name="Aufschnaiter R."/>
            <person name="Eder M.K."/>
            <person name="Gorny A.K."/>
            <person name="Salvenmoser W."/>
            <person name="Heimberg A.M."/>
            <person name="Wheeler B.M."/>
            <person name="Peterson K.J."/>
            <person name="Boettger A."/>
            <person name="Tischler P."/>
            <person name="Wolf A."/>
            <person name="Gojobori T."/>
            <person name="Remington K.A."/>
            <person name="Strausberg R.L."/>
            <person name="Venter J."/>
            <person name="Technau U."/>
            <person name="Hobmayer B."/>
            <person name="Bosch T.C."/>
            <person name="Holstein T.W."/>
            <person name="Fujisawa T."/>
            <person name="Bode H.R."/>
            <person name="David C.N."/>
            <person name="Rokhsar D.S."/>
            <person name="Steele R.E."/>
        </authorList>
    </citation>
    <scope>NUCLEOTIDE SEQUENCE</scope>
</reference>